<feature type="transmembrane region" description="Helical" evidence="1">
    <location>
        <begin position="95"/>
        <end position="113"/>
    </location>
</feature>
<sequence>MNKNCVLTLAQKEFSDKLHEPGFFVLLAIFMGTLLIYLQSRTSDFWDVVQVIGVFFPLTGIALGYDGIIKEKNSKSLNVLLTHPVFRDNIITGKFLGISITLALMVFSSLTIIEASDFLISGKVAELDSLVRLLIFGIFTFLYLLTFAAFGLFASVWCKTEIESLTFGALVWINMCFALGPTIIMLASFASGQTLFDMTKEFASTVSSFYNISPLHHFAEVTVGDLDLSYYGGFHIQTDLYGFLDTRYSLSYLIGYYWQNVVILLILPFLFLAASYISFLRDDV</sequence>
<keyword evidence="3" id="KW-1185">Reference proteome</keyword>
<name>A0A0E3SBU5_9EURY</name>
<accession>A0A0E3SBU5</accession>
<feature type="transmembrane region" description="Helical" evidence="1">
    <location>
        <begin position="256"/>
        <end position="279"/>
    </location>
</feature>
<dbReference type="AlphaFoldDB" id="A0A0E3SBU5"/>
<feature type="transmembrane region" description="Helical" evidence="1">
    <location>
        <begin position="169"/>
        <end position="190"/>
    </location>
</feature>
<dbReference type="OrthoDB" id="86287at2157"/>
<evidence type="ECO:0000256" key="1">
    <source>
        <dbReference type="SAM" id="Phobius"/>
    </source>
</evidence>
<dbReference type="EMBL" id="CP009516">
    <property type="protein sequence ID" value="AKB79344.1"/>
    <property type="molecule type" value="Genomic_DNA"/>
</dbReference>
<dbReference type="GeneID" id="24832181"/>
<dbReference type="Proteomes" id="UP000033101">
    <property type="component" value="Chromosome"/>
</dbReference>
<keyword evidence="1" id="KW-1133">Transmembrane helix</keyword>
<dbReference type="HOGENOM" id="CLU_068384_0_0_2"/>
<evidence type="ECO:0000313" key="3">
    <source>
        <dbReference type="Proteomes" id="UP000033101"/>
    </source>
</evidence>
<dbReference type="STRING" id="1434110.MSHOH_2861"/>
<feature type="transmembrane region" description="Helical" evidence="1">
    <location>
        <begin position="21"/>
        <end position="39"/>
    </location>
</feature>
<evidence type="ECO:0000313" key="2">
    <source>
        <dbReference type="EMBL" id="AKB79344.1"/>
    </source>
</evidence>
<feature type="transmembrane region" description="Helical" evidence="1">
    <location>
        <begin position="45"/>
        <end position="65"/>
    </location>
</feature>
<keyword evidence="1" id="KW-0812">Transmembrane</keyword>
<dbReference type="PANTHER" id="PTHR43471">
    <property type="entry name" value="ABC TRANSPORTER PERMEASE"/>
    <property type="match status" value="1"/>
</dbReference>
<feature type="transmembrane region" description="Helical" evidence="1">
    <location>
        <begin position="133"/>
        <end position="157"/>
    </location>
</feature>
<gene>
    <name evidence="2" type="ORF">MSHOH_2861</name>
</gene>
<organism evidence="2 3">
    <name type="scientific">Methanosarcina horonobensis HB-1 = JCM 15518</name>
    <dbReference type="NCBI Taxonomy" id="1434110"/>
    <lineage>
        <taxon>Archaea</taxon>
        <taxon>Methanobacteriati</taxon>
        <taxon>Methanobacteriota</taxon>
        <taxon>Stenosarchaea group</taxon>
        <taxon>Methanomicrobia</taxon>
        <taxon>Methanosarcinales</taxon>
        <taxon>Methanosarcinaceae</taxon>
        <taxon>Methanosarcina</taxon>
    </lineage>
</organism>
<reference evidence="2 3" key="1">
    <citation type="submission" date="2014-07" db="EMBL/GenBank/DDBJ databases">
        <title>Methanogenic archaea and the global carbon cycle.</title>
        <authorList>
            <person name="Henriksen J.R."/>
            <person name="Luke J."/>
            <person name="Reinhart S."/>
            <person name="Benedict M.N."/>
            <person name="Youngblut N.D."/>
            <person name="Metcalf M.E."/>
            <person name="Whitaker R.J."/>
            <person name="Metcalf W.W."/>
        </authorList>
    </citation>
    <scope>NUCLEOTIDE SEQUENCE [LARGE SCALE GENOMIC DNA]</scope>
    <source>
        <strain evidence="2 3">HB-1</strain>
    </source>
</reference>
<dbReference type="GO" id="GO:0140359">
    <property type="term" value="F:ABC-type transporter activity"/>
    <property type="evidence" value="ECO:0007669"/>
    <property type="project" value="InterPro"/>
</dbReference>
<dbReference type="RefSeq" id="WP_048140934.1">
    <property type="nucleotide sequence ID" value="NZ_CP009516.1"/>
</dbReference>
<dbReference type="Pfam" id="PF12679">
    <property type="entry name" value="ABC2_membrane_2"/>
    <property type="match status" value="1"/>
</dbReference>
<dbReference type="PANTHER" id="PTHR43471:SF14">
    <property type="entry name" value="ABC-2 TYPE TRANSPORT SYSTEM PERMEASE PROTEIN"/>
    <property type="match status" value="1"/>
</dbReference>
<keyword evidence="1" id="KW-0472">Membrane</keyword>
<dbReference type="GO" id="GO:0005886">
    <property type="term" value="C:plasma membrane"/>
    <property type="evidence" value="ECO:0007669"/>
    <property type="project" value="UniProtKB-SubCell"/>
</dbReference>
<proteinExistence type="predicted"/>
<dbReference type="PATRIC" id="fig|1434110.4.peg.3689"/>
<dbReference type="KEGG" id="mhor:MSHOH_2861"/>
<protein>
    <submittedName>
        <fullName evidence="2">Uncharacterized protein</fullName>
    </submittedName>
</protein>